<evidence type="ECO:0000313" key="4">
    <source>
        <dbReference type="Proteomes" id="UP001266305"/>
    </source>
</evidence>
<protein>
    <recommendedName>
        <fullName evidence="5">Secreted protein</fullName>
    </recommendedName>
</protein>
<organism evidence="3 4">
    <name type="scientific">Saguinus oedipus</name>
    <name type="common">Cotton-top tamarin</name>
    <name type="synonym">Oedipomidas oedipus</name>
    <dbReference type="NCBI Taxonomy" id="9490"/>
    <lineage>
        <taxon>Eukaryota</taxon>
        <taxon>Metazoa</taxon>
        <taxon>Chordata</taxon>
        <taxon>Craniata</taxon>
        <taxon>Vertebrata</taxon>
        <taxon>Euteleostomi</taxon>
        <taxon>Mammalia</taxon>
        <taxon>Eutheria</taxon>
        <taxon>Euarchontoglires</taxon>
        <taxon>Primates</taxon>
        <taxon>Haplorrhini</taxon>
        <taxon>Platyrrhini</taxon>
        <taxon>Cebidae</taxon>
        <taxon>Callitrichinae</taxon>
        <taxon>Saguinus</taxon>
    </lineage>
</organism>
<evidence type="ECO:0000313" key="3">
    <source>
        <dbReference type="EMBL" id="KAK2093308.1"/>
    </source>
</evidence>
<keyword evidence="2" id="KW-0732">Signal</keyword>
<sequence length="98" mass="10987">MIRWTLASLCKVACAAQFVVQGWMALAEGTWELEWREQGVELPSWPQAKVRAADQHTAHQQREQVDSPEPGYGLASQPLPPSGRESSEEKTSRGEQLR</sequence>
<evidence type="ECO:0000256" key="1">
    <source>
        <dbReference type="SAM" id="MobiDB-lite"/>
    </source>
</evidence>
<proteinExistence type="predicted"/>
<evidence type="ECO:0008006" key="5">
    <source>
        <dbReference type="Google" id="ProtNLM"/>
    </source>
</evidence>
<feature type="chain" id="PRO_5046657011" description="Secreted protein" evidence="2">
    <location>
        <begin position="16"/>
        <end position="98"/>
    </location>
</feature>
<evidence type="ECO:0000256" key="2">
    <source>
        <dbReference type="SAM" id="SignalP"/>
    </source>
</evidence>
<feature type="region of interest" description="Disordered" evidence="1">
    <location>
        <begin position="47"/>
        <end position="98"/>
    </location>
</feature>
<name>A0ABQ9U9J6_SAGOE</name>
<feature type="compositionally biased region" description="Basic and acidic residues" evidence="1">
    <location>
        <begin position="85"/>
        <end position="98"/>
    </location>
</feature>
<comment type="caution">
    <text evidence="3">The sequence shown here is derived from an EMBL/GenBank/DDBJ whole genome shotgun (WGS) entry which is preliminary data.</text>
</comment>
<keyword evidence="4" id="KW-1185">Reference proteome</keyword>
<dbReference type="Proteomes" id="UP001266305">
    <property type="component" value="Unassembled WGS sequence"/>
</dbReference>
<gene>
    <name evidence="3" type="ORF">P7K49_029837</name>
</gene>
<accession>A0ABQ9U9J6</accession>
<feature type="compositionally biased region" description="Basic and acidic residues" evidence="1">
    <location>
        <begin position="51"/>
        <end position="65"/>
    </location>
</feature>
<reference evidence="3 4" key="1">
    <citation type="submission" date="2023-05" db="EMBL/GenBank/DDBJ databases">
        <title>B98-5 Cell Line De Novo Hybrid Assembly: An Optical Mapping Approach.</title>
        <authorList>
            <person name="Kananen K."/>
            <person name="Auerbach J.A."/>
            <person name="Kautto E."/>
            <person name="Blachly J.S."/>
        </authorList>
    </citation>
    <scope>NUCLEOTIDE SEQUENCE [LARGE SCALE GENOMIC DNA]</scope>
    <source>
        <strain evidence="3">B95-8</strain>
        <tissue evidence="3">Cell line</tissue>
    </source>
</reference>
<feature type="signal peptide" evidence="2">
    <location>
        <begin position="1"/>
        <end position="15"/>
    </location>
</feature>
<dbReference type="EMBL" id="JASSZA010000015">
    <property type="protein sequence ID" value="KAK2093308.1"/>
    <property type="molecule type" value="Genomic_DNA"/>
</dbReference>